<dbReference type="HAMAP" id="MF_00201">
    <property type="entry name" value="RecO"/>
    <property type="match status" value="1"/>
</dbReference>
<dbReference type="PANTHER" id="PTHR33991">
    <property type="entry name" value="DNA REPAIR PROTEIN RECO"/>
    <property type="match status" value="1"/>
</dbReference>
<organism evidence="9 10">
    <name type="scientific">Loigolactobacillus rennini DSM 20253</name>
    <dbReference type="NCBI Taxonomy" id="1423796"/>
    <lineage>
        <taxon>Bacteria</taxon>
        <taxon>Bacillati</taxon>
        <taxon>Bacillota</taxon>
        <taxon>Bacilli</taxon>
        <taxon>Lactobacillales</taxon>
        <taxon>Lactobacillaceae</taxon>
        <taxon>Loigolactobacillus</taxon>
    </lineage>
</organism>
<reference evidence="9 10" key="1">
    <citation type="journal article" date="2015" name="Genome Announc.">
        <title>Expanding the biotechnology potential of lactobacilli through comparative genomics of 213 strains and associated genera.</title>
        <authorList>
            <person name="Sun Z."/>
            <person name="Harris H.M."/>
            <person name="McCann A."/>
            <person name="Guo C."/>
            <person name="Argimon S."/>
            <person name="Zhang W."/>
            <person name="Yang X."/>
            <person name="Jeffery I.B."/>
            <person name="Cooney J.C."/>
            <person name="Kagawa T.F."/>
            <person name="Liu W."/>
            <person name="Song Y."/>
            <person name="Salvetti E."/>
            <person name="Wrobel A."/>
            <person name="Rasinkangas P."/>
            <person name="Parkhill J."/>
            <person name="Rea M.C."/>
            <person name="O'Sullivan O."/>
            <person name="Ritari J."/>
            <person name="Douillard F.P."/>
            <person name="Paul Ross R."/>
            <person name="Yang R."/>
            <person name="Briner A.E."/>
            <person name="Felis G.E."/>
            <person name="de Vos W.M."/>
            <person name="Barrangou R."/>
            <person name="Klaenhammer T.R."/>
            <person name="Caufield P.W."/>
            <person name="Cui Y."/>
            <person name="Zhang H."/>
            <person name="O'Toole P.W."/>
        </authorList>
    </citation>
    <scope>NUCLEOTIDE SEQUENCE [LARGE SCALE GENOMIC DNA]</scope>
    <source>
        <strain evidence="9 10">DSM 20253</strain>
    </source>
</reference>
<dbReference type="RefSeq" id="WP_057874293.1">
    <property type="nucleotide sequence ID" value="NZ_AYYI01000052.1"/>
</dbReference>
<dbReference type="PATRIC" id="fig|1423796.3.peg.1882"/>
<dbReference type="InterPro" id="IPR042242">
    <property type="entry name" value="RecO_C"/>
</dbReference>
<evidence type="ECO:0000256" key="7">
    <source>
        <dbReference type="HAMAP-Rule" id="MF_00201"/>
    </source>
</evidence>
<keyword evidence="4 7" id="KW-0233">DNA recombination</keyword>
<dbReference type="SUPFAM" id="SSF57863">
    <property type="entry name" value="ArfGap/RecO-like zinc finger"/>
    <property type="match status" value="1"/>
</dbReference>
<dbReference type="GO" id="GO:0043590">
    <property type="term" value="C:bacterial nucleoid"/>
    <property type="evidence" value="ECO:0007669"/>
    <property type="project" value="TreeGrafter"/>
</dbReference>
<evidence type="ECO:0000256" key="6">
    <source>
        <dbReference type="ARBA" id="ARBA00033409"/>
    </source>
</evidence>
<name>A0A0R2CXP9_9LACO</name>
<keyword evidence="3 7" id="KW-0227">DNA damage</keyword>
<evidence type="ECO:0000256" key="5">
    <source>
        <dbReference type="ARBA" id="ARBA00023204"/>
    </source>
</evidence>
<dbReference type="Pfam" id="PF02565">
    <property type="entry name" value="RecO_C"/>
    <property type="match status" value="1"/>
</dbReference>
<evidence type="ECO:0000256" key="1">
    <source>
        <dbReference type="ARBA" id="ARBA00007452"/>
    </source>
</evidence>
<dbReference type="GO" id="GO:0006302">
    <property type="term" value="P:double-strand break repair"/>
    <property type="evidence" value="ECO:0007669"/>
    <property type="project" value="TreeGrafter"/>
</dbReference>
<evidence type="ECO:0000313" key="10">
    <source>
        <dbReference type="Proteomes" id="UP000051638"/>
    </source>
</evidence>
<dbReference type="PANTHER" id="PTHR33991:SF1">
    <property type="entry name" value="DNA REPAIR PROTEIN RECO"/>
    <property type="match status" value="1"/>
</dbReference>
<dbReference type="STRING" id="1423796.FC24_GL001853"/>
<comment type="function">
    <text evidence="7">Involved in DNA repair and RecF pathway recombination.</text>
</comment>
<dbReference type="AlphaFoldDB" id="A0A0R2CXP9"/>
<dbReference type="EMBL" id="AYYI01000052">
    <property type="protein sequence ID" value="KRM96702.1"/>
    <property type="molecule type" value="Genomic_DNA"/>
</dbReference>
<dbReference type="Gene3D" id="1.20.1440.120">
    <property type="entry name" value="Recombination protein O, C-terminal domain"/>
    <property type="match status" value="1"/>
</dbReference>
<dbReference type="NCBIfam" id="TIGR00613">
    <property type="entry name" value="reco"/>
    <property type="match status" value="1"/>
</dbReference>
<dbReference type="Pfam" id="PF11967">
    <property type="entry name" value="RecO_N"/>
    <property type="match status" value="1"/>
</dbReference>
<dbReference type="GO" id="GO:0006310">
    <property type="term" value="P:DNA recombination"/>
    <property type="evidence" value="ECO:0007669"/>
    <property type="project" value="UniProtKB-UniRule"/>
</dbReference>
<keyword evidence="5 7" id="KW-0234">DNA repair</keyword>
<dbReference type="InterPro" id="IPR022572">
    <property type="entry name" value="DNA_rep/recomb_RecO_N"/>
</dbReference>
<evidence type="ECO:0000256" key="3">
    <source>
        <dbReference type="ARBA" id="ARBA00022763"/>
    </source>
</evidence>
<keyword evidence="10" id="KW-1185">Reference proteome</keyword>
<comment type="caution">
    <text evidence="9">The sequence shown here is derived from an EMBL/GenBank/DDBJ whole genome shotgun (WGS) entry which is preliminary data.</text>
</comment>
<dbReference type="InterPro" id="IPR037278">
    <property type="entry name" value="ARFGAP/RecO"/>
</dbReference>
<evidence type="ECO:0000256" key="2">
    <source>
        <dbReference type="ARBA" id="ARBA00021310"/>
    </source>
</evidence>
<gene>
    <name evidence="7" type="primary">recO</name>
    <name evidence="9" type="ORF">FC24_GL001853</name>
</gene>
<dbReference type="InterPro" id="IPR003717">
    <property type="entry name" value="RecO"/>
</dbReference>
<protein>
    <recommendedName>
        <fullName evidence="2 7">DNA repair protein RecO</fullName>
    </recommendedName>
    <alternativeName>
        <fullName evidence="6 7">Recombination protein O</fullName>
    </alternativeName>
</protein>
<evidence type="ECO:0000256" key="4">
    <source>
        <dbReference type="ARBA" id="ARBA00023172"/>
    </source>
</evidence>
<evidence type="ECO:0000259" key="8">
    <source>
        <dbReference type="Pfam" id="PF11967"/>
    </source>
</evidence>
<dbReference type="SUPFAM" id="SSF50249">
    <property type="entry name" value="Nucleic acid-binding proteins"/>
    <property type="match status" value="1"/>
</dbReference>
<dbReference type="InterPro" id="IPR012340">
    <property type="entry name" value="NA-bd_OB-fold"/>
</dbReference>
<feature type="domain" description="DNA replication/recombination mediator RecO N-terminal" evidence="8">
    <location>
        <begin position="9"/>
        <end position="78"/>
    </location>
</feature>
<dbReference type="Gene3D" id="2.40.50.140">
    <property type="entry name" value="Nucleic acid-binding proteins"/>
    <property type="match status" value="1"/>
</dbReference>
<comment type="similarity">
    <text evidence="1 7">Belongs to the RecO family.</text>
</comment>
<sequence>MAQREIADFNGIVMLRKDYRERDMLVKILTDHFGKKMFFIRRARKRGFSLAAAILPFTHGTYIGNIRADGLSFINTAKNYRQWQSISQDITLNAYATYILNLIDVAFPDGQVIAEWYQRALFALNAIDEGFDPQIITNIIEIQLLQPFGVAPRLESCVVCQRTDLPFDYSQRYGGLLCKQHWQLDPYRFHASARAIYLMRLFSVINLQQINSISVKATTKQELRRMLDRIYQDDVGLSLKSKHFLDQMDQWDQVMKPRFDKHSEKP</sequence>
<evidence type="ECO:0000313" key="9">
    <source>
        <dbReference type="EMBL" id="KRM96702.1"/>
    </source>
</evidence>
<dbReference type="OrthoDB" id="9797083at2"/>
<dbReference type="Proteomes" id="UP000051638">
    <property type="component" value="Unassembled WGS sequence"/>
</dbReference>
<accession>A0A0R2CXP9</accession>
<proteinExistence type="inferred from homology"/>